<dbReference type="SUPFAM" id="SSF51905">
    <property type="entry name" value="FAD/NAD(P)-binding domain"/>
    <property type="match status" value="1"/>
</dbReference>
<name>A0A6A6V620_9PLEO</name>
<gene>
    <name evidence="2" type="ORF">M011DRAFT_127869</name>
</gene>
<dbReference type="GO" id="GO:0050660">
    <property type="term" value="F:flavin adenine dinucleotide binding"/>
    <property type="evidence" value="ECO:0007669"/>
    <property type="project" value="TreeGrafter"/>
</dbReference>
<dbReference type="InterPro" id="IPR036188">
    <property type="entry name" value="FAD/NAD-bd_sf"/>
</dbReference>
<dbReference type="AlphaFoldDB" id="A0A6A6V620"/>
<dbReference type="PANTHER" id="PTHR43539:SF68">
    <property type="entry name" value="FLAVIN-BINDING MONOOXYGENASE-LIKE PROTEIN (AFU_ORTHOLOGUE AFUA_4G09220)"/>
    <property type="match status" value="1"/>
</dbReference>
<keyword evidence="3" id="KW-1185">Reference proteome</keyword>
<evidence type="ECO:0000313" key="2">
    <source>
        <dbReference type="EMBL" id="KAF2745945.1"/>
    </source>
</evidence>
<dbReference type="PANTHER" id="PTHR43539">
    <property type="entry name" value="FLAVIN-BINDING MONOOXYGENASE-LIKE PROTEIN (AFU_ORTHOLOGUE AFUA_4G09220)"/>
    <property type="match status" value="1"/>
</dbReference>
<accession>A0A6A6V620</accession>
<dbReference type="Pfam" id="PF13738">
    <property type="entry name" value="Pyr_redox_3"/>
    <property type="match status" value="1"/>
</dbReference>
<reference evidence="2" key="1">
    <citation type="journal article" date="2020" name="Stud. Mycol.">
        <title>101 Dothideomycetes genomes: a test case for predicting lifestyles and emergence of pathogens.</title>
        <authorList>
            <person name="Haridas S."/>
            <person name="Albert R."/>
            <person name="Binder M."/>
            <person name="Bloem J."/>
            <person name="Labutti K."/>
            <person name="Salamov A."/>
            <person name="Andreopoulos B."/>
            <person name="Baker S."/>
            <person name="Barry K."/>
            <person name="Bills G."/>
            <person name="Bluhm B."/>
            <person name="Cannon C."/>
            <person name="Castanera R."/>
            <person name="Culley D."/>
            <person name="Daum C."/>
            <person name="Ezra D."/>
            <person name="Gonzalez J."/>
            <person name="Henrissat B."/>
            <person name="Kuo A."/>
            <person name="Liang C."/>
            <person name="Lipzen A."/>
            <person name="Lutzoni F."/>
            <person name="Magnuson J."/>
            <person name="Mondo S."/>
            <person name="Nolan M."/>
            <person name="Ohm R."/>
            <person name="Pangilinan J."/>
            <person name="Park H.-J."/>
            <person name="Ramirez L."/>
            <person name="Alfaro M."/>
            <person name="Sun H."/>
            <person name="Tritt A."/>
            <person name="Yoshinaga Y."/>
            <person name="Zwiers L.-H."/>
            <person name="Turgeon B."/>
            <person name="Goodwin S."/>
            <person name="Spatafora J."/>
            <person name="Crous P."/>
            <person name="Grigoriev I."/>
        </authorList>
    </citation>
    <scope>NUCLEOTIDE SEQUENCE</scope>
    <source>
        <strain evidence="2">CBS 119925</strain>
    </source>
</reference>
<sequence>MTQSTITAAPQQDVTTSLSEYPPKADLRAVISRPLPSIKPGLIDPSSITSDEAGVHAQAALSALTEGLLAQDLEDLVKIFFPEQAFWRDTIAFTTHIRTFSGARVAATALQDLARVRGLGKGFTIEGQPQLIVISSSLVFIDCEISFQTQTPGQACMGRLILLPTKPEGYDKPVWKIWILSTWVEGLIKHPENEDLLRSPGRDLSGAETINTDVCILGAGSAGLMAAASLKALGIESVILDRNAQAGDSWRNRYDSLRLHTPTSSAAMPFKGYREDQQTPHLLTKDEIADCLREYAEEFRLNIIASAAIQSTTFHPAQGQWTVTFETGDNGAIRTIISKHFIQATGLNSARPYVPLIPHSHLYKGLSIHSADYRNTSEFTKQGFKTAAVIGSANTAFDVVEDCHAAGLCTTMVERSPTYILPLDHILHPQAFGCYDQAHPNIITADRSTHSLPTHISAHFSQDFLAYLAAQGPDRYKPLRDAGFHTIPPTDASNGLLYHLIEYGGRHYVDIGGTSLIANKQVAVRSLVEPVSYTATGLRLSDDSTLDADVIIWCTGFRDLNIRETAIAETFGYRGGEGESEQDVQGEHLFEQNVVNGQEGTEEVLGPRDIAARVDATYGADAEGEIRGMGKQHKHMRNYWVLGGGFHYQRWWSRLIAHQIRLELDGELPEAYRETPQVE</sequence>
<keyword evidence="1" id="KW-0560">Oxidoreductase</keyword>
<protein>
    <submittedName>
        <fullName evidence="2">FAD/NAD(P)-binding domain-containing protein</fullName>
    </submittedName>
</protein>
<organism evidence="2 3">
    <name type="scientific">Sporormia fimetaria CBS 119925</name>
    <dbReference type="NCBI Taxonomy" id="1340428"/>
    <lineage>
        <taxon>Eukaryota</taxon>
        <taxon>Fungi</taxon>
        <taxon>Dikarya</taxon>
        <taxon>Ascomycota</taxon>
        <taxon>Pezizomycotina</taxon>
        <taxon>Dothideomycetes</taxon>
        <taxon>Pleosporomycetidae</taxon>
        <taxon>Pleosporales</taxon>
        <taxon>Sporormiaceae</taxon>
        <taxon>Sporormia</taxon>
    </lineage>
</organism>
<proteinExistence type="predicted"/>
<dbReference type="Proteomes" id="UP000799440">
    <property type="component" value="Unassembled WGS sequence"/>
</dbReference>
<dbReference type="EMBL" id="MU006580">
    <property type="protein sequence ID" value="KAF2745945.1"/>
    <property type="molecule type" value="Genomic_DNA"/>
</dbReference>
<dbReference type="InterPro" id="IPR050982">
    <property type="entry name" value="Auxin_biosynth/cation_transpt"/>
</dbReference>
<evidence type="ECO:0000313" key="3">
    <source>
        <dbReference type="Proteomes" id="UP000799440"/>
    </source>
</evidence>
<dbReference type="OrthoDB" id="74360at2759"/>
<evidence type="ECO:0000256" key="1">
    <source>
        <dbReference type="ARBA" id="ARBA00023002"/>
    </source>
</evidence>
<dbReference type="GO" id="GO:0004497">
    <property type="term" value="F:monooxygenase activity"/>
    <property type="evidence" value="ECO:0007669"/>
    <property type="project" value="TreeGrafter"/>
</dbReference>
<dbReference type="Gene3D" id="3.50.50.60">
    <property type="entry name" value="FAD/NAD(P)-binding domain"/>
    <property type="match status" value="2"/>
</dbReference>